<dbReference type="Pfam" id="PF07727">
    <property type="entry name" value="RVT_2"/>
    <property type="match status" value="2"/>
</dbReference>
<gene>
    <name evidence="3" type="ORF">Tco_0803208</name>
</gene>
<dbReference type="InterPro" id="IPR057670">
    <property type="entry name" value="SH3_retrovirus"/>
</dbReference>
<comment type="caution">
    <text evidence="3">The sequence shown here is derived from an EMBL/GenBank/DDBJ whole genome shotgun (WGS) entry which is preliminary data.</text>
</comment>
<evidence type="ECO:0000313" key="3">
    <source>
        <dbReference type="EMBL" id="GJS96240.1"/>
    </source>
</evidence>
<proteinExistence type="predicted"/>
<dbReference type="PANTHER" id="PTHR46148">
    <property type="entry name" value="CHROMO DOMAIN-CONTAINING PROTEIN"/>
    <property type="match status" value="1"/>
</dbReference>
<name>A0ABQ5A0Y0_9ASTR</name>
<feature type="domain" description="Reverse transcriptase Ty1/copia-type" evidence="1">
    <location>
        <begin position="157"/>
        <end position="252"/>
    </location>
</feature>
<evidence type="ECO:0000259" key="2">
    <source>
        <dbReference type="Pfam" id="PF25597"/>
    </source>
</evidence>
<protein>
    <submittedName>
        <fullName evidence="3">Zinc finger, CCHC-type containing protein</fullName>
    </submittedName>
</protein>
<sequence>MVNSMLSYSGLSQGLWGEAMAVIRLPDPKLKTLGERGIECIFVGYAEHSKAFRIPNGTEDISGSVVPEEVTEEVTEEVVQQAELELRKRKRNRTPKNFGPKFQLHLIKVIRDEVSDQHSYCFNVEDDPKTFDEAIKSQDVTFWKEAINDDMDSIIGNNTWVLADLPLGCKPLGCKWIFKRKLKVDGTIEKFKARLVIQGFKQESGIDYFDTYALMARISTIRLLIAMASIHNLIIHCMDVKTTFLNGELEEEAPNKFDETGCLTKEFLSSRFSMKDIREADLILGIRSKHESNGIEISQSHYIENVLKKFNYFDCTLVKTPMDTSEKLMPNNGILVTLENVDYQSSKRLCNMRFLEYLKLYFFEYEHVAVNSTRHGLDIATIRKPASLEFKRISLIGFRSCTSRSRYQSVSNQTTRCHKFDSYRIAQVTCRSACLMLALIHLVLAGSWEQIPILNHLITLMKQSIHKLLYESNLKKCYADEPLTVPLDGLHIDDNLQFVEEPVEIMDSEVKRLKQSRIPIVKVRWNSRRGLEFTGEREDQFRKKYMHLFTETAQSSSAAS</sequence>
<keyword evidence="4" id="KW-1185">Reference proteome</keyword>
<dbReference type="Proteomes" id="UP001151760">
    <property type="component" value="Unassembled WGS sequence"/>
</dbReference>
<reference evidence="3" key="2">
    <citation type="submission" date="2022-01" db="EMBL/GenBank/DDBJ databases">
        <authorList>
            <person name="Yamashiro T."/>
            <person name="Shiraishi A."/>
            <person name="Satake H."/>
            <person name="Nakayama K."/>
        </authorList>
    </citation>
    <scope>NUCLEOTIDE SEQUENCE</scope>
</reference>
<feature type="domain" description="Reverse transcriptase Ty1/copia-type" evidence="1">
    <location>
        <begin position="265"/>
        <end position="322"/>
    </location>
</feature>
<dbReference type="Pfam" id="PF25597">
    <property type="entry name" value="SH3_retrovirus"/>
    <property type="match status" value="1"/>
</dbReference>
<evidence type="ECO:0000259" key="1">
    <source>
        <dbReference type="Pfam" id="PF07727"/>
    </source>
</evidence>
<reference evidence="3" key="1">
    <citation type="journal article" date="2022" name="Int. J. Mol. Sci.">
        <title>Draft Genome of Tanacetum Coccineum: Genomic Comparison of Closely Related Tanacetum-Family Plants.</title>
        <authorList>
            <person name="Yamashiro T."/>
            <person name="Shiraishi A."/>
            <person name="Nakayama K."/>
            <person name="Satake H."/>
        </authorList>
    </citation>
    <scope>NUCLEOTIDE SEQUENCE</scope>
</reference>
<evidence type="ECO:0000313" key="4">
    <source>
        <dbReference type="Proteomes" id="UP001151760"/>
    </source>
</evidence>
<dbReference type="PANTHER" id="PTHR46148:SF59">
    <property type="entry name" value="NUCLEOTIDYLTRANSFERASE, RIBONUCLEASE H"/>
    <property type="match status" value="1"/>
</dbReference>
<feature type="domain" description="Retroviral polymerase SH3-like" evidence="2">
    <location>
        <begin position="21"/>
        <end position="54"/>
    </location>
</feature>
<dbReference type="EMBL" id="BQNB010011871">
    <property type="protein sequence ID" value="GJS96240.1"/>
    <property type="molecule type" value="Genomic_DNA"/>
</dbReference>
<dbReference type="InterPro" id="IPR013103">
    <property type="entry name" value="RVT_2"/>
</dbReference>
<accession>A0ABQ5A0Y0</accession>
<organism evidence="3 4">
    <name type="scientific">Tanacetum coccineum</name>
    <dbReference type="NCBI Taxonomy" id="301880"/>
    <lineage>
        <taxon>Eukaryota</taxon>
        <taxon>Viridiplantae</taxon>
        <taxon>Streptophyta</taxon>
        <taxon>Embryophyta</taxon>
        <taxon>Tracheophyta</taxon>
        <taxon>Spermatophyta</taxon>
        <taxon>Magnoliopsida</taxon>
        <taxon>eudicotyledons</taxon>
        <taxon>Gunneridae</taxon>
        <taxon>Pentapetalae</taxon>
        <taxon>asterids</taxon>
        <taxon>campanulids</taxon>
        <taxon>Asterales</taxon>
        <taxon>Asteraceae</taxon>
        <taxon>Asteroideae</taxon>
        <taxon>Anthemideae</taxon>
        <taxon>Anthemidinae</taxon>
        <taxon>Tanacetum</taxon>
    </lineage>
</organism>